<keyword evidence="3" id="KW-1185">Reference proteome</keyword>
<name>A0A2G8SV01_9APHY</name>
<comment type="caution">
    <text evidence="2">The sequence shown here is derived from an EMBL/GenBank/DDBJ whole genome shotgun (WGS) entry which is preliminary data.</text>
</comment>
<reference evidence="2 3" key="1">
    <citation type="journal article" date="2015" name="Sci. Rep.">
        <title>Chromosome-level genome map provides insights into diverse defense mechanisms in the medicinal fungus Ganoderma sinense.</title>
        <authorList>
            <person name="Zhu Y."/>
            <person name="Xu J."/>
            <person name="Sun C."/>
            <person name="Zhou S."/>
            <person name="Xu H."/>
            <person name="Nelson D.R."/>
            <person name="Qian J."/>
            <person name="Song J."/>
            <person name="Luo H."/>
            <person name="Xiang L."/>
            <person name="Li Y."/>
            <person name="Xu Z."/>
            <person name="Ji A."/>
            <person name="Wang L."/>
            <person name="Lu S."/>
            <person name="Hayward A."/>
            <person name="Sun W."/>
            <person name="Li X."/>
            <person name="Schwartz D.C."/>
            <person name="Wang Y."/>
            <person name="Chen S."/>
        </authorList>
    </citation>
    <scope>NUCLEOTIDE SEQUENCE [LARGE SCALE GENOMIC DNA]</scope>
    <source>
        <strain evidence="2 3">ZZ0214-1</strain>
    </source>
</reference>
<keyword evidence="1" id="KW-0812">Transmembrane</keyword>
<sequence length="108" mass="11573">MINTFVFLGSAAILSVTATLFYLLDEQGDNPAGLFALLCSAAIIASALVAVHRLGNQLFNNGRETWPSTMAIGIPLMFLTCAIIAFVIFVIGLNITALKTIVFTYWSG</sequence>
<dbReference type="EMBL" id="AYKW01000001">
    <property type="protein sequence ID" value="PIL37584.1"/>
    <property type="molecule type" value="Genomic_DNA"/>
</dbReference>
<keyword evidence="1" id="KW-0472">Membrane</keyword>
<evidence type="ECO:0000313" key="3">
    <source>
        <dbReference type="Proteomes" id="UP000230002"/>
    </source>
</evidence>
<feature type="transmembrane region" description="Helical" evidence="1">
    <location>
        <begin position="71"/>
        <end position="93"/>
    </location>
</feature>
<evidence type="ECO:0000256" key="1">
    <source>
        <dbReference type="SAM" id="Phobius"/>
    </source>
</evidence>
<dbReference type="OrthoDB" id="10578772at2759"/>
<evidence type="ECO:0000313" key="2">
    <source>
        <dbReference type="EMBL" id="PIL37584.1"/>
    </source>
</evidence>
<feature type="transmembrane region" description="Helical" evidence="1">
    <location>
        <begin position="31"/>
        <end position="51"/>
    </location>
</feature>
<organism evidence="2 3">
    <name type="scientific">Ganoderma sinense ZZ0214-1</name>
    <dbReference type="NCBI Taxonomy" id="1077348"/>
    <lineage>
        <taxon>Eukaryota</taxon>
        <taxon>Fungi</taxon>
        <taxon>Dikarya</taxon>
        <taxon>Basidiomycota</taxon>
        <taxon>Agaricomycotina</taxon>
        <taxon>Agaricomycetes</taxon>
        <taxon>Polyporales</taxon>
        <taxon>Polyporaceae</taxon>
        <taxon>Ganoderma</taxon>
    </lineage>
</organism>
<keyword evidence="1" id="KW-1133">Transmembrane helix</keyword>
<dbReference type="Proteomes" id="UP000230002">
    <property type="component" value="Unassembled WGS sequence"/>
</dbReference>
<dbReference type="AlphaFoldDB" id="A0A2G8SV01"/>
<gene>
    <name evidence="2" type="ORF">GSI_01278</name>
</gene>
<protein>
    <submittedName>
        <fullName evidence="2">Uncharacterized protein</fullName>
    </submittedName>
</protein>
<accession>A0A2G8SV01</accession>
<proteinExistence type="predicted"/>
<feature type="transmembrane region" description="Helical" evidence="1">
    <location>
        <begin position="6"/>
        <end position="24"/>
    </location>
</feature>